<keyword evidence="6" id="KW-1185">Reference proteome</keyword>
<protein>
    <submittedName>
        <fullName evidence="5">Uncharacterized protein</fullName>
    </submittedName>
</protein>
<evidence type="ECO:0000256" key="1">
    <source>
        <dbReference type="ARBA" id="ARBA00004613"/>
    </source>
</evidence>
<evidence type="ECO:0000313" key="5">
    <source>
        <dbReference type="EMBL" id="CAD7283975.1"/>
    </source>
</evidence>
<accession>A0A7R9C163</accession>
<dbReference type="GO" id="GO:0006979">
    <property type="term" value="P:response to oxidative stress"/>
    <property type="evidence" value="ECO:0007669"/>
    <property type="project" value="InterPro"/>
</dbReference>
<organism evidence="5">
    <name type="scientific">Notodromas monacha</name>
    <dbReference type="NCBI Taxonomy" id="399045"/>
    <lineage>
        <taxon>Eukaryota</taxon>
        <taxon>Metazoa</taxon>
        <taxon>Ecdysozoa</taxon>
        <taxon>Arthropoda</taxon>
        <taxon>Crustacea</taxon>
        <taxon>Oligostraca</taxon>
        <taxon>Ostracoda</taxon>
        <taxon>Podocopa</taxon>
        <taxon>Podocopida</taxon>
        <taxon>Cypridocopina</taxon>
        <taxon>Cypridoidea</taxon>
        <taxon>Cyprididae</taxon>
        <taxon>Notodromas</taxon>
    </lineage>
</organism>
<dbReference type="InterPro" id="IPR019791">
    <property type="entry name" value="Haem_peroxidase_animal"/>
</dbReference>
<dbReference type="PANTHER" id="PTHR11475">
    <property type="entry name" value="OXIDASE/PEROXIDASE"/>
    <property type="match status" value="1"/>
</dbReference>
<evidence type="ECO:0000256" key="4">
    <source>
        <dbReference type="ARBA" id="ARBA00023180"/>
    </source>
</evidence>
<dbReference type="PROSITE" id="PS50292">
    <property type="entry name" value="PEROXIDASE_3"/>
    <property type="match status" value="1"/>
</dbReference>
<keyword evidence="4" id="KW-0325">Glycoprotein</keyword>
<dbReference type="GO" id="GO:0004601">
    <property type="term" value="F:peroxidase activity"/>
    <property type="evidence" value="ECO:0007669"/>
    <property type="project" value="UniProtKB-KW"/>
</dbReference>
<sequence length="228" mass="25261">RFYYEEGNQAGSFTPEQLSSIRSVSLARIICDNGDDIQALQPLVFFQPSNIQILLISNFLLNQKPKNAMQQLRHTKFGPDLVAIHHSTEPKTGLCSFLLPVLFASIFMDASRFFALFVRLRMWSVVVAGEKLGENPGGKLTRVSLVAGPLGFHKRSPNRRVSGKVLNLFLGAHGGQMRSAFVIPWGEGGWDVWGGGVLLQSKFLVYYNPVLGNRTSALPEQSKPLAYI</sequence>
<dbReference type="Proteomes" id="UP000678499">
    <property type="component" value="Unassembled WGS sequence"/>
</dbReference>
<feature type="non-terminal residue" evidence="5">
    <location>
        <position position="228"/>
    </location>
</feature>
<dbReference type="GO" id="GO:0020037">
    <property type="term" value="F:heme binding"/>
    <property type="evidence" value="ECO:0007669"/>
    <property type="project" value="InterPro"/>
</dbReference>
<dbReference type="InterPro" id="IPR010255">
    <property type="entry name" value="Haem_peroxidase_sf"/>
</dbReference>
<dbReference type="GO" id="GO:0005576">
    <property type="term" value="C:extracellular region"/>
    <property type="evidence" value="ECO:0007669"/>
    <property type="project" value="UniProtKB-SubCell"/>
</dbReference>
<dbReference type="AlphaFoldDB" id="A0A7R9C163"/>
<reference evidence="5" key="1">
    <citation type="submission" date="2020-11" db="EMBL/GenBank/DDBJ databases">
        <authorList>
            <person name="Tran Van P."/>
        </authorList>
    </citation>
    <scope>NUCLEOTIDE SEQUENCE</scope>
</reference>
<feature type="non-terminal residue" evidence="5">
    <location>
        <position position="1"/>
    </location>
</feature>
<dbReference type="PANTHER" id="PTHR11475:SF4">
    <property type="entry name" value="CHORION PEROXIDASE"/>
    <property type="match status" value="1"/>
</dbReference>
<dbReference type="SUPFAM" id="SSF48113">
    <property type="entry name" value="Heme-dependent peroxidases"/>
    <property type="match status" value="1"/>
</dbReference>
<comment type="subcellular location">
    <subcellularLocation>
        <location evidence="1">Secreted</location>
    </subcellularLocation>
</comment>
<evidence type="ECO:0000313" key="6">
    <source>
        <dbReference type="Proteomes" id="UP000678499"/>
    </source>
</evidence>
<dbReference type="EMBL" id="OA888635">
    <property type="protein sequence ID" value="CAD7283975.1"/>
    <property type="molecule type" value="Genomic_DNA"/>
</dbReference>
<evidence type="ECO:0000256" key="2">
    <source>
        <dbReference type="ARBA" id="ARBA00022525"/>
    </source>
</evidence>
<keyword evidence="2" id="KW-0964">Secreted</keyword>
<dbReference type="InterPro" id="IPR037120">
    <property type="entry name" value="Haem_peroxidase_sf_animal"/>
</dbReference>
<evidence type="ECO:0000256" key="3">
    <source>
        <dbReference type="ARBA" id="ARBA00022559"/>
    </source>
</evidence>
<proteinExistence type="predicted"/>
<keyword evidence="3" id="KW-0560">Oxidoreductase</keyword>
<dbReference type="Gene3D" id="1.10.640.10">
    <property type="entry name" value="Haem peroxidase domain superfamily, animal type"/>
    <property type="match status" value="1"/>
</dbReference>
<name>A0A7R9C163_9CRUS</name>
<gene>
    <name evidence="5" type="ORF">NMOB1V02_LOCUS11583</name>
</gene>
<dbReference type="EMBL" id="CAJPEX010006598">
    <property type="protein sequence ID" value="CAG0924127.1"/>
    <property type="molecule type" value="Genomic_DNA"/>
</dbReference>
<keyword evidence="3" id="KW-0575">Peroxidase</keyword>
<dbReference type="Pfam" id="PF03098">
    <property type="entry name" value="An_peroxidase"/>
    <property type="match status" value="1"/>
</dbReference>